<evidence type="ECO:0000313" key="2">
    <source>
        <dbReference type="Proteomes" id="UP001107558"/>
    </source>
</evidence>
<gene>
    <name evidence="1" type="ORF">PVAND_006026</name>
</gene>
<dbReference type="EMBL" id="JADBJN010000002">
    <property type="protein sequence ID" value="KAG5676177.1"/>
    <property type="molecule type" value="Genomic_DNA"/>
</dbReference>
<name>A0A9J6C1V6_POLVA</name>
<evidence type="ECO:0000313" key="1">
    <source>
        <dbReference type="EMBL" id="KAG5676177.1"/>
    </source>
</evidence>
<protein>
    <submittedName>
        <fullName evidence="1">Uncharacterized protein</fullName>
    </submittedName>
</protein>
<keyword evidence="2" id="KW-1185">Reference proteome</keyword>
<dbReference type="Proteomes" id="UP001107558">
    <property type="component" value="Chromosome 2"/>
</dbReference>
<accession>A0A9J6C1V6</accession>
<dbReference type="AlphaFoldDB" id="A0A9J6C1V6"/>
<sequence length="94" mass="10638">MNQDVQIMELPIAQFLKLIKINKESDINGTTIMIDLPMVQKNPPQLISTFPVPKTDLTHVPKMNISQVILNNNADSYAVWSNIIDKQRTTKPHG</sequence>
<organism evidence="1 2">
    <name type="scientific">Polypedilum vanderplanki</name>
    <name type="common">Sleeping chironomid midge</name>
    <dbReference type="NCBI Taxonomy" id="319348"/>
    <lineage>
        <taxon>Eukaryota</taxon>
        <taxon>Metazoa</taxon>
        <taxon>Ecdysozoa</taxon>
        <taxon>Arthropoda</taxon>
        <taxon>Hexapoda</taxon>
        <taxon>Insecta</taxon>
        <taxon>Pterygota</taxon>
        <taxon>Neoptera</taxon>
        <taxon>Endopterygota</taxon>
        <taxon>Diptera</taxon>
        <taxon>Nematocera</taxon>
        <taxon>Chironomoidea</taxon>
        <taxon>Chironomidae</taxon>
        <taxon>Chironominae</taxon>
        <taxon>Polypedilum</taxon>
        <taxon>Polypedilum</taxon>
    </lineage>
</organism>
<reference evidence="1" key="1">
    <citation type="submission" date="2021-03" db="EMBL/GenBank/DDBJ databases">
        <title>Chromosome level genome of the anhydrobiotic midge Polypedilum vanderplanki.</title>
        <authorList>
            <person name="Yoshida Y."/>
            <person name="Kikawada T."/>
            <person name="Gusev O."/>
        </authorList>
    </citation>
    <scope>NUCLEOTIDE SEQUENCE</scope>
    <source>
        <strain evidence="1">NIAS01</strain>
        <tissue evidence="1">Whole body or cell culture</tissue>
    </source>
</reference>
<proteinExistence type="predicted"/>
<comment type="caution">
    <text evidence="1">The sequence shown here is derived from an EMBL/GenBank/DDBJ whole genome shotgun (WGS) entry which is preliminary data.</text>
</comment>